<comment type="caution">
    <text evidence="7">The sequence shown here is derived from an EMBL/GenBank/DDBJ whole genome shotgun (WGS) entry which is preliminary data.</text>
</comment>
<keyword evidence="2 4" id="KW-0472">Membrane</keyword>
<comment type="subcellular location">
    <subcellularLocation>
        <location evidence="1">Cell outer membrane</location>
    </subcellularLocation>
</comment>
<organism evidence="7 8">
    <name type="scientific">Marivirga lumbricoides</name>
    <dbReference type="NCBI Taxonomy" id="1046115"/>
    <lineage>
        <taxon>Bacteria</taxon>
        <taxon>Pseudomonadati</taxon>
        <taxon>Bacteroidota</taxon>
        <taxon>Cytophagia</taxon>
        <taxon>Cytophagales</taxon>
        <taxon>Marivirgaceae</taxon>
        <taxon>Marivirga</taxon>
    </lineage>
</organism>
<dbReference type="InterPro" id="IPR006664">
    <property type="entry name" value="OMP_bac"/>
</dbReference>
<feature type="signal peptide" evidence="5">
    <location>
        <begin position="1"/>
        <end position="17"/>
    </location>
</feature>
<evidence type="ECO:0000313" key="7">
    <source>
        <dbReference type="EMBL" id="PTB96832.1"/>
    </source>
</evidence>
<dbReference type="InterPro" id="IPR006665">
    <property type="entry name" value="OmpA-like"/>
</dbReference>
<evidence type="ECO:0000313" key="8">
    <source>
        <dbReference type="Proteomes" id="UP000240608"/>
    </source>
</evidence>
<keyword evidence="5" id="KW-0732">Signal</keyword>
<dbReference type="Pfam" id="PF07676">
    <property type="entry name" value="PD40"/>
    <property type="match status" value="1"/>
</dbReference>
<keyword evidence="3" id="KW-0998">Cell outer membrane</keyword>
<sequence>MRKLLLILLFIPSLAFSQDPKVLYKLEELGKNVNTRYHETAPMITSNNKRLYFTVSNHPQNTEGTDNTQDIWYSDKLIDGTWGPAIHMEAPLNKRKFNQVLTILDEGKTLLIRGGKNKNKEGFSLTFQEGDGWSKPQTLDIKDFEEMNKGRFSGAVITQDRSTIVIYMSERTGKAYSDLYVSKLQSDGSYSRPKMIESLSTHQDEFGQYLTNNDKTMFFASNRAGGLGDVDVWKTERLDGTWQKWSEPENIGPPINTSGFDSYFSIDESGLHAFTTRTYVSPDGSNMNIYGLVPKPKITVKGIVKDSKTNEPVALNLEITEGDKKPQVKTLKDDGMYSFVTYEEKPFSFSAQKSGYLTLEDELDLSNIHGDTTIIKNLFIEPIQSEIFLYGYILEAKSKYPAIVNIEAMQKKWKDEAQTNYADGAYRMQLNEEGVYALAINDSLYNPVSEKLEVKLGEGEFYKEIRKDFLLTKRVMPYIVSGYVFDNKTKEPIAANVYFDLDDNIVATTNSDEDGFYTINIKEAAKYKVRANKVNYLNLEESISIFENQDFLNYSKDLYLDPIEVGVTVIIKNIYFNFDKTDLTKESYPELDRLTNLMETNPGITIEIAGHTDDKGSDDYNMTLSDGRANSVMQYLLQKGIRSDRMVAKGYGETDPISTNYTDEGRAENRRVVFTILSK</sequence>
<feature type="chain" id="PRO_5015569691" description="OmpA-like domain-containing protein" evidence="5">
    <location>
        <begin position="18"/>
        <end position="679"/>
    </location>
</feature>
<dbReference type="InterPro" id="IPR008969">
    <property type="entry name" value="CarboxyPept-like_regulatory"/>
</dbReference>
<dbReference type="SUPFAM" id="SSF103088">
    <property type="entry name" value="OmpA-like"/>
    <property type="match status" value="1"/>
</dbReference>
<dbReference type="CDD" id="cd07185">
    <property type="entry name" value="OmpA_C-like"/>
    <property type="match status" value="1"/>
</dbReference>
<evidence type="ECO:0000256" key="1">
    <source>
        <dbReference type="ARBA" id="ARBA00004442"/>
    </source>
</evidence>
<dbReference type="Proteomes" id="UP000240608">
    <property type="component" value="Unassembled WGS sequence"/>
</dbReference>
<protein>
    <recommendedName>
        <fullName evidence="6">OmpA-like domain-containing protein</fullName>
    </recommendedName>
</protein>
<evidence type="ECO:0000256" key="5">
    <source>
        <dbReference type="SAM" id="SignalP"/>
    </source>
</evidence>
<dbReference type="PRINTS" id="PR01021">
    <property type="entry name" value="OMPADOMAIN"/>
</dbReference>
<accession>A0A2T4DSQ3</accession>
<dbReference type="PANTHER" id="PTHR30329:SF21">
    <property type="entry name" value="LIPOPROTEIN YIAD-RELATED"/>
    <property type="match status" value="1"/>
</dbReference>
<dbReference type="SUPFAM" id="SSF82171">
    <property type="entry name" value="DPP6 N-terminal domain-like"/>
    <property type="match status" value="1"/>
</dbReference>
<name>A0A2T4DSQ3_9BACT</name>
<dbReference type="GO" id="GO:0009279">
    <property type="term" value="C:cell outer membrane"/>
    <property type="evidence" value="ECO:0007669"/>
    <property type="project" value="UniProtKB-SubCell"/>
</dbReference>
<dbReference type="EMBL" id="PYVU01000034">
    <property type="protein sequence ID" value="PTB96832.1"/>
    <property type="molecule type" value="Genomic_DNA"/>
</dbReference>
<dbReference type="PANTHER" id="PTHR30329">
    <property type="entry name" value="STATOR ELEMENT OF FLAGELLAR MOTOR COMPLEX"/>
    <property type="match status" value="1"/>
</dbReference>
<evidence type="ECO:0000256" key="3">
    <source>
        <dbReference type="ARBA" id="ARBA00023237"/>
    </source>
</evidence>
<evidence type="ECO:0000259" key="6">
    <source>
        <dbReference type="PROSITE" id="PS51123"/>
    </source>
</evidence>
<dbReference type="Pfam" id="PF00691">
    <property type="entry name" value="OmpA"/>
    <property type="match status" value="1"/>
</dbReference>
<reference evidence="7 8" key="1">
    <citation type="submission" date="2018-03" db="EMBL/GenBank/DDBJ databases">
        <title>Cross-interface Injection: A General Nanoliter Liquid Handling Method Applied to Single Cells Genome Amplification Automated Nanoliter Liquid Handling Applied to Single Cell Multiple Displacement Amplification.</title>
        <authorList>
            <person name="Yun J."/>
            <person name="Xu P."/>
            <person name="Xu J."/>
            <person name="Dai X."/>
            <person name="Wang Y."/>
            <person name="Zheng X."/>
            <person name="Cao C."/>
            <person name="Yi Q."/>
            <person name="Zhu Y."/>
            <person name="Wang L."/>
            <person name="Dong Z."/>
            <person name="Huang Y."/>
            <person name="Huang L."/>
            <person name="Du W."/>
        </authorList>
    </citation>
    <scope>NUCLEOTIDE SEQUENCE [LARGE SCALE GENOMIC DNA]</scope>
    <source>
        <strain evidence="7 8">Z-D1-2</strain>
    </source>
</reference>
<proteinExistence type="predicted"/>
<dbReference type="AlphaFoldDB" id="A0A2T4DSQ3"/>
<dbReference type="PROSITE" id="PS51123">
    <property type="entry name" value="OMPA_2"/>
    <property type="match status" value="1"/>
</dbReference>
<dbReference type="Gene3D" id="3.30.1330.60">
    <property type="entry name" value="OmpA-like domain"/>
    <property type="match status" value="1"/>
</dbReference>
<dbReference type="InterPro" id="IPR036737">
    <property type="entry name" value="OmpA-like_sf"/>
</dbReference>
<feature type="domain" description="OmpA-like" evidence="6">
    <location>
        <begin position="563"/>
        <end position="679"/>
    </location>
</feature>
<dbReference type="Gene3D" id="2.60.40.1120">
    <property type="entry name" value="Carboxypeptidase-like, regulatory domain"/>
    <property type="match status" value="1"/>
</dbReference>
<evidence type="ECO:0000256" key="4">
    <source>
        <dbReference type="PROSITE-ProRule" id="PRU00473"/>
    </source>
</evidence>
<dbReference type="InterPro" id="IPR050330">
    <property type="entry name" value="Bact_OuterMem_StrucFunc"/>
</dbReference>
<dbReference type="SUPFAM" id="SSF49464">
    <property type="entry name" value="Carboxypeptidase regulatory domain-like"/>
    <property type="match status" value="1"/>
</dbReference>
<evidence type="ECO:0000256" key="2">
    <source>
        <dbReference type="ARBA" id="ARBA00023136"/>
    </source>
</evidence>
<gene>
    <name evidence="7" type="ORF">C9994_05585</name>
</gene>
<dbReference type="InterPro" id="IPR011659">
    <property type="entry name" value="WD40"/>
</dbReference>